<reference evidence="3" key="1">
    <citation type="submission" date="2017-04" db="EMBL/GenBank/DDBJ databases">
        <title>Unexpected and diverse lifestyles within the genus Limnohabitans.</title>
        <authorList>
            <person name="Kasalicky V."/>
            <person name="Mehrshad M."/>
            <person name="Andrei S.-A."/>
            <person name="Salcher M."/>
            <person name="Kratochvilova H."/>
            <person name="Simek K."/>
            <person name="Ghai R."/>
        </authorList>
    </citation>
    <scope>NUCLEOTIDE SEQUENCE [LARGE SCALE GENOMIC DNA]</scope>
    <source>
        <strain evidence="3">II-D5</strain>
    </source>
</reference>
<name>A0A2T7UAF7_9BURK</name>
<organism evidence="3 4">
    <name type="scientific">Limnohabitans planktonicus II-D5</name>
    <dbReference type="NCBI Taxonomy" id="1293045"/>
    <lineage>
        <taxon>Bacteria</taxon>
        <taxon>Pseudomonadati</taxon>
        <taxon>Pseudomonadota</taxon>
        <taxon>Betaproteobacteria</taxon>
        <taxon>Burkholderiales</taxon>
        <taxon>Comamonadaceae</taxon>
        <taxon>Limnohabitans</taxon>
    </lineage>
</organism>
<evidence type="ECO:0000256" key="1">
    <source>
        <dbReference type="SAM" id="Coils"/>
    </source>
</evidence>
<dbReference type="RefSeq" id="WP_053170294.1">
    <property type="nucleotide sequence ID" value="NZ_LFYT02000026.1"/>
</dbReference>
<dbReference type="Pfam" id="PF04375">
    <property type="entry name" value="HemX"/>
    <property type="match status" value="1"/>
</dbReference>
<dbReference type="InterPro" id="IPR007470">
    <property type="entry name" value="HemX"/>
</dbReference>
<evidence type="ECO:0000256" key="2">
    <source>
        <dbReference type="SAM" id="Phobius"/>
    </source>
</evidence>
<accession>A0A2T7UAF7</accession>
<keyword evidence="2" id="KW-1133">Transmembrane helix</keyword>
<evidence type="ECO:0008006" key="5">
    <source>
        <dbReference type="Google" id="ProtNLM"/>
    </source>
</evidence>
<feature type="coiled-coil region" evidence="1">
    <location>
        <begin position="73"/>
        <end position="117"/>
    </location>
</feature>
<dbReference type="Proteomes" id="UP000037507">
    <property type="component" value="Unassembled WGS sequence"/>
</dbReference>
<keyword evidence="1" id="KW-0175">Coiled coil</keyword>
<dbReference type="EMBL" id="LFYT02000026">
    <property type="protein sequence ID" value="PVE41649.1"/>
    <property type="molecule type" value="Genomic_DNA"/>
</dbReference>
<keyword evidence="4" id="KW-1185">Reference proteome</keyword>
<protein>
    <recommendedName>
        <fullName evidence="5">Heme biosynthesis operon protein HemX</fullName>
    </recommendedName>
</protein>
<comment type="caution">
    <text evidence="3">The sequence shown here is derived from an EMBL/GenBank/DDBJ whole genome shotgun (WGS) entry which is preliminary data.</text>
</comment>
<gene>
    <name evidence="3" type="ORF">H663_016275</name>
</gene>
<dbReference type="OrthoDB" id="9787650at2"/>
<keyword evidence="2" id="KW-0472">Membrane</keyword>
<dbReference type="STRING" id="1293045.H663_04740"/>
<dbReference type="AlphaFoldDB" id="A0A2T7UAF7"/>
<sequence length="347" mass="37536">MTSSPESVQSHAAPLPVASPPSRPWGLWLAGVLGALALLVSVLLWQKLSRIQEQLARQSADAGQQSLEAKAWAKQAQETVQDSAARLALVEARLGEVALQRSQLEELMQSLSRSRDENLVVDIEAALRMAQQQAQLTGSIEPLLAALKSAQLRVQRAAQPRLAPLQRALEKDLERMSAAQVFDLPGLLIKLDEGVALVDGLPLANQQLAAIGAPRNSTEQGQNPSPSPWWMTGLAQWGEQLKGLVRVSRIDSPEAALLSPEQAFFLRENLKLKLLNARLGLLARQKDAARADLASAAVMVRRYADVSSRKTTQLLQMLEQSGQQMKAGDMPRLEASLTALATAAAGR</sequence>
<proteinExistence type="predicted"/>
<evidence type="ECO:0000313" key="3">
    <source>
        <dbReference type="EMBL" id="PVE41649.1"/>
    </source>
</evidence>
<dbReference type="PANTHER" id="PTHR38043">
    <property type="entry name" value="PROTEIN HEMX"/>
    <property type="match status" value="1"/>
</dbReference>
<keyword evidence="2" id="KW-0812">Transmembrane</keyword>
<evidence type="ECO:0000313" key="4">
    <source>
        <dbReference type="Proteomes" id="UP000037507"/>
    </source>
</evidence>
<dbReference type="PANTHER" id="PTHR38043:SF1">
    <property type="entry name" value="PROTEIN HEMX"/>
    <property type="match status" value="1"/>
</dbReference>
<feature type="transmembrane region" description="Helical" evidence="2">
    <location>
        <begin position="25"/>
        <end position="45"/>
    </location>
</feature>